<sequence>METFLVVLVLLGLIAISNIINRFIPSVPIPIIQIGLGVMVVLMPLGIHMILEPELFFVLFIAPLLFNDGKRTPRNELWKLRGPILMLALGLVFATVLIAGYSINWMIPTIPLAAAFALGAILSPTDAVAVSAIAGRVHLPKSIHRILEGESLMNDASGLVAFNFAIAAAVTGVFSLPKASISFVVIAVGGLVIGALLAFLLIRLSVIIRRLGMEDITVHVLLQILTPFIIYLISEEIGVSGILAVVAGGIIHAVEKDRAASPQYKLQLVSASTWSVLLYVLNGLVFLILGLSIPDVIEVIYRDTAVDNLMVVGYVLAITMLLFVLRFVWVYVFSLVGSRLRKMEKSSVKSLLILTISGVRGAVTLAGAFSIPFVLGDGSPFPERDLIIFIAAGVILMSLLIASVFLPILAGKGEPVAESGDTGAEQAAKSKVIAAGITMLQSMMTEESKESALPALSEFRERVQSLNREDQANDPALEDFRRLGVEARIVGLQAERKELNQLLENNEIPASVAQKLEEFLNHSEVFLARSLNSQIRISITEIRRLFAGMFSGQNEEKTSQQMLEQAGCAREAKIAMAHAAIAAVNASKNENNRRAAEKIASSYEQLISRLEQGTGWTKDGLVDNQKLEMKLKAIQEQRDKVQQMYQDGTINRKLAVKLRKFVDHLETSIWED</sequence>
<keyword evidence="2 10" id="KW-0813">Transport</keyword>
<evidence type="ECO:0000313" key="13">
    <source>
        <dbReference type="Proteomes" id="UP000054709"/>
    </source>
</evidence>
<dbReference type="OrthoDB" id="9809206at2"/>
<protein>
    <submittedName>
        <fullName evidence="12">Sodium:proton symporter</fullName>
    </submittedName>
</protein>
<feature type="transmembrane region" description="Helical" evidence="10">
    <location>
        <begin position="309"/>
        <end position="331"/>
    </location>
</feature>
<keyword evidence="10" id="KW-0050">Antiport</keyword>
<keyword evidence="8 10" id="KW-0472">Membrane</keyword>
<dbReference type="GO" id="GO:0051453">
    <property type="term" value="P:regulation of intracellular pH"/>
    <property type="evidence" value="ECO:0007669"/>
    <property type="project" value="TreeGrafter"/>
</dbReference>
<reference evidence="12 13" key="1">
    <citation type="journal article" date="2015" name="Int. Biodeterior. Biodegradation">
        <title>Physiological and genetic screening methods for the isolation of methyl tert-butyl ether-degrading bacteria for bioremediation purposes.</title>
        <authorList>
            <person name="Guisado I.M."/>
            <person name="Purswani J."/>
            <person name="Gonzalez Lopez J."/>
            <person name="Pozo C."/>
        </authorList>
    </citation>
    <scope>NUCLEOTIDE SEQUENCE [LARGE SCALE GENOMIC DNA]</scope>
    <source>
        <strain evidence="12 13">SH7</strain>
    </source>
</reference>
<evidence type="ECO:0000256" key="8">
    <source>
        <dbReference type="ARBA" id="ARBA00023136"/>
    </source>
</evidence>
<comment type="similarity">
    <text evidence="10">Belongs to the monovalent cation:proton antiporter 1 (CPA1) transporter (TC 2.A.36) family.</text>
</comment>
<feature type="transmembrane region" description="Helical" evidence="10">
    <location>
        <begin position="239"/>
        <end position="255"/>
    </location>
</feature>
<feature type="transmembrane region" description="Helical" evidence="10">
    <location>
        <begin position="181"/>
        <end position="204"/>
    </location>
</feature>
<evidence type="ECO:0000259" key="11">
    <source>
        <dbReference type="Pfam" id="PF00999"/>
    </source>
</evidence>
<evidence type="ECO:0000256" key="7">
    <source>
        <dbReference type="ARBA" id="ARBA00023065"/>
    </source>
</evidence>
<organism evidence="12 13">
    <name type="scientific">Paenibacillus etheri</name>
    <dbReference type="NCBI Taxonomy" id="1306852"/>
    <lineage>
        <taxon>Bacteria</taxon>
        <taxon>Bacillati</taxon>
        <taxon>Bacillota</taxon>
        <taxon>Bacilli</taxon>
        <taxon>Bacillales</taxon>
        <taxon>Paenibacillaceae</taxon>
        <taxon>Paenibacillus</taxon>
    </lineage>
</organism>
<dbReference type="AlphaFoldDB" id="A0A0W1B2U4"/>
<comment type="function">
    <text evidence="10">Na(+)/H(+) antiporter that extrudes sodium in exchange for external protons.</text>
</comment>
<evidence type="ECO:0000256" key="4">
    <source>
        <dbReference type="ARBA" id="ARBA00022692"/>
    </source>
</evidence>
<dbReference type="InterPro" id="IPR018422">
    <property type="entry name" value="Cation/H_exchanger_CPA1"/>
</dbReference>
<keyword evidence="7 10" id="KW-0406">Ion transport</keyword>
<feature type="transmembrane region" description="Helical" evidence="10">
    <location>
        <begin position="156"/>
        <end position="175"/>
    </location>
</feature>
<name>A0A0W1B2U4_9BACL</name>
<dbReference type="NCBIfam" id="TIGR00831">
    <property type="entry name" value="a_cpa1"/>
    <property type="match status" value="1"/>
</dbReference>
<feature type="transmembrane region" description="Helical" evidence="10">
    <location>
        <begin position="216"/>
        <end position="233"/>
    </location>
</feature>
<dbReference type="InterPro" id="IPR006153">
    <property type="entry name" value="Cation/H_exchanger_TM"/>
</dbReference>
<dbReference type="Gene3D" id="6.10.140.1330">
    <property type="match status" value="1"/>
</dbReference>
<keyword evidence="3 10" id="KW-1003">Cell membrane</keyword>
<dbReference type="InterPro" id="IPR004705">
    <property type="entry name" value="Cation/H_exchanger_CPA1_bac"/>
</dbReference>
<feature type="transmembrane region" description="Helical" evidence="10">
    <location>
        <begin position="113"/>
        <end position="135"/>
    </location>
</feature>
<evidence type="ECO:0000256" key="9">
    <source>
        <dbReference type="ARBA" id="ARBA00023201"/>
    </source>
</evidence>
<dbReference type="EMBL" id="LCZJ02000016">
    <property type="protein sequence ID" value="KTD87887.1"/>
    <property type="molecule type" value="Genomic_DNA"/>
</dbReference>
<comment type="caution">
    <text evidence="12">The sequence shown here is derived from an EMBL/GenBank/DDBJ whole genome shotgun (WGS) entry which is preliminary data.</text>
</comment>
<feature type="domain" description="Cation/H+ exchanger transmembrane" evidence="11">
    <location>
        <begin position="10"/>
        <end position="409"/>
    </location>
</feature>
<keyword evidence="13" id="KW-1185">Reference proteome</keyword>
<evidence type="ECO:0000256" key="3">
    <source>
        <dbReference type="ARBA" id="ARBA00022475"/>
    </source>
</evidence>
<keyword evidence="6 10" id="KW-0915">Sodium</keyword>
<feature type="transmembrane region" description="Helical" evidence="10">
    <location>
        <begin position="32"/>
        <end position="65"/>
    </location>
</feature>
<feature type="transmembrane region" description="Helical" evidence="10">
    <location>
        <begin position="276"/>
        <end position="297"/>
    </location>
</feature>
<proteinExistence type="inferred from homology"/>
<dbReference type="RefSeq" id="WP_060622202.1">
    <property type="nucleotide sequence ID" value="NZ_LCZJ02000016.1"/>
</dbReference>
<feature type="transmembrane region" description="Helical" evidence="10">
    <location>
        <begin position="85"/>
        <end position="107"/>
    </location>
</feature>
<comment type="subcellular location">
    <subcellularLocation>
        <location evidence="1 10">Cell membrane</location>
        <topology evidence="1 10">Multi-pass membrane protein</topology>
    </subcellularLocation>
</comment>
<evidence type="ECO:0000256" key="6">
    <source>
        <dbReference type="ARBA" id="ARBA00023053"/>
    </source>
</evidence>
<dbReference type="GO" id="GO:0015386">
    <property type="term" value="F:potassium:proton antiporter activity"/>
    <property type="evidence" value="ECO:0007669"/>
    <property type="project" value="TreeGrafter"/>
</dbReference>
<feature type="transmembrane region" description="Helical" evidence="10">
    <location>
        <begin position="386"/>
        <end position="409"/>
    </location>
</feature>
<dbReference type="GO" id="GO:0015385">
    <property type="term" value="F:sodium:proton antiporter activity"/>
    <property type="evidence" value="ECO:0007669"/>
    <property type="project" value="InterPro"/>
</dbReference>
<evidence type="ECO:0000256" key="1">
    <source>
        <dbReference type="ARBA" id="ARBA00004651"/>
    </source>
</evidence>
<dbReference type="Proteomes" id="UP000054709">
    <property type="component" value="Unassembled WGS sequence"/>
</dbReference>
<keyword evidence="9 10" id="KW-0739">Sodium transport</keyword>
<keyword evidence="4 10" id="KW-0812">Transmembrane</keyword>
<dbReference type="PANTHER" id="PTHR10110:SF86">
    <property type="entry name" value="SODIUM_HYDROGEN EXCHANGER 7"/>
    <property type="match status" value="1"/>
</dbReference>
<evidence type="ECO:0000256" key="2">
    <source>
        <dbReference type="ARBA" id="ARBA00022448"/>
    </source>
</evidence>
<gene>
    <name evidence="12" type="ORF">UQ64_07155</name>
</gene>
<evidence type="ECO:0000256" key="5">
    <source>
        <dbReference type="ARBA" id="ARBA00022989"/>
    </source>
</evidence>
<keyword evidence="5 10" id="KW-1133">Transmembrane helix</keyword>
<feature type="transmembrane region" description="Helical" evidence="10">
    <location>
        <begin position="351"/>
        <end position="374"/>
    </location>
</feature>
<dbReference type="GO" id="GO:0098719">
    <property type="term" value="P:sodium ion import across plasma membrane"/>
    <property type="evidence" value="ECO:0007669"/>
    <property type="project" value="TreeGrafter"/>
</dbReference>
<dbReference type="Pfam" id="PF00999">
    <property type="entry name" value="Na_H_Exchanger"/>
    <property type="match status" value="1"/>
</dbReference>
<dbReference type="GO" id="GO:0005886">
    <property type="term" value="C:plasma membrane"/>
    <property type="evidence" value="ECO:0007669"/>
    <property type="project" value="UniProtKB-SubCell"/>
</dbReference>
<evidence type="ECO:0000313" key="12">
    <source>
        <dbReference type="EMBL" id="KTD87887.1"/>
    </source>
</evidence>
<evidence type="ECO:0000256" key="10">
    <source>
        <dbReference type="RuleBase" id="RU366002"/>
    </source>
</evidence>
<dbReference type="PANTHER" id="PTHR10110">
    <property type="entry name" value="SODIUM/HYDROGEN EXCHANGER"/>
    <property type="match status" value="1"/>
</dbReference>
<accession>A0A0W1B2U4</accession>